<evidence type="ECO:0000313" key="3">
    <source>
        <dbReference type="EMBL" id="PKC59535.1"/>
    </source>
</evidence>
<dbReference type="VEuPathDB" id="FungiDB:RhiirFUN_008895"/>
<evidence type="ECO:0000256" key="2">
    <source>
        <dbReference type="SAM" id="MobiDB-lite"/>
    </source>
</evidence>
<feature type="compositionally biased region" description="Low complexity" evidence="2">
    <location>
        <begin position="516"/>
        <end position="533"/>
    </location>
</feature>
<gene>
    <name evidence="3" type="ORF">RhiirA1_469288</name>
</gene>
<reference evidence="3 4" key="2">
    <citation type="submission" date="2017-10" db="EMBL/GenBank/DDBJ databases">
        <title>Genome analyses suggest a sexual origin of heterokaryosis in a supposedly ancient asexual fungus.</title>
        <authorList>
            <person name="Corradi N."/>
            <person name="Sedzielewska K."/>
            <person name="Noel J."/>
            <person name="Charron P."/>
            <person name="Farinelli L."/>
            <person name="Marton T."/>
            <person name="Kruger M."/>
            <person name="Pelin A."/>
            <person name="Brachmann A."/>
            <person name="Corradi N."/>
        </authorList>
    </citation>
    <scope>NUCLEOTIDE SEQUENCE [LARGE SCALE GENOMIC DNA]</scope>
    <source>
        <strain evidence="3 4">A1</strain>
    </source>
</reference>
<keyword evidence="1" id="KW-0175">Coiled coil</keyword>
<reference evidence="3 4" key="1">
    <citation type="submission" date="2017-10" db="EMBL/GenBank/DDBJ databases">
        <title>Extensive intraspecific genome diversity in a model arbuscular mycorrhizal fungus.</title>
        <authorList>
            <person name="Chen E.C.H."/>
            <person name="Morin E."/>
            <person name="Baudet D."/>
            <person name="Noel J."/>
            <person name="Ndikumana S."/>
            <person name="Charron P."/>
            <person name="St-Onge C."/>
            <person name="Giorgi J."/>
            <person name="Grigoriev I.V."/>
            <person name="Roux C."/>
            <person name="Martin F.M."/>
            <person name="Corradi N."/>
        </authorList>
    </citation>
    <scope>NUCLEOTIDE SEQUENCE [LARGE SCALE GENOMIC DNA]</scope>
    <source>
        <strain evidence="3 4">A1</strain>
    </source>
</reference>
<dbReference type="AlphaFoldDB" id="A0A2N0R8B3"/>
<evidence type="ECO:0000313" key="4">
    <source>
        <dbReference type="Proteomes" id="UP000232688"/>
    </source>
</evidence>
<feature type="region of interest" description="Disordered" evidence="2">
    <location>
        <begin position="458"/>
        <end position="544"/>
    </location>
</feature>
<protein>
    <submittedName>
        <fullName evidence="3">Uncharacterized protein</fullName>
    </submittedName>
</protein>
<dbReference type="Proteomes" id="UP000232688">
    <property type="component" value="Unassembled WGS sequence"/>
</dbReference>
<dbReference type="VEuPathDB" id="FungiDB:RhiirFUN_005555"/>
<feature type="compositionally biased region" description="Basic and acidic residues" evidence="2">
    <location>
        <begin position="477"/>
        <end position="489"/>
    </location>
</feature>
<feature type="coiled-coil region" evidence="1">
    <location>
        <begin position="12"/>
        <end position="81"/>
    </location>
</feature>
<comment type="caution">
    <text evidence="3">The sequence shown here is derived from an EMBL/GenBank/DDBJ whole genome shotgun (WGS) entry which is preliminary data.</text>
</comment>
<dbReference type="EMBL" id="LLXH01001311">
    <property type="protein sequence ID" value="PKC59535.1"/>
    <property type="molecule type" value="Genomic_DNA"/>
</dbReference>
<accession>A0A2N0R8B3</accession>
<proteinExistence type="predicted"/>
<dbReference type="VEuPathDB" id="FungiDB:FUN_019066"/>
<sequence>MQSEIDLLRQHFTELEVKYTKIKAEKAELEAVNAEIPELRKKFAELEAKNVELVDENTKLRQELRSRIKELEKSRTDTDVDNARRDVEIAEIKAEVVKLAEGAVVRDNNEENKELISLEEVVNAPCSVADQPNNAEQKCLNLSTPVSCQKSLEDEKTDVFLDGVHKKMEIRQRNREKKLCTAPSGQRESAHLLINPKSENNESYLCEEKGDQALEGSDKHISFQETSPTPIVRKIPYNQKVEQGIIQEVISFIQKRALTSSINILESREIETVSADGEGRDLAQLFSDAKVAEGRTLEAKRRELVCWYNYSESYQNKVAEICSKTGVAEKTAKSQVYAMIKASLPNVSDSNLYKKTERAGSVYKLFGKIIDPATKKEVMGIGIDKVYGISYGVRGISELSDAQILNIINRVAEKARDILTNGQEQNHVTEISEKILPIPEENLSLSADVDGYINMLTGSLDDETDNWGTPYENSARIGKEEANEVKLEDEVPPGPENVPSDSSGDSKGIGPDDLPKSQVSIPSTSSSDQISKSNRSGLPVSILPEDPEEKRKHIIGLVLEKFPYLSLDDSDERLDTFNLDGSTLCPLCNGDHKVNRSIFDEIKGEWGAGEYYGERTYRLKCRESFKPGIPIVSVKA</sequence>
<evidence type="ECO:0000256" key="1">
    <source>
        <dbReference type="SAM" id="Coils"/>
    </source>
</evidence>
<organism evidence="3 4">
    <name type="scientific">Rhizophagus irregularis</name>
    <dbReference type="NCBI Taxonomy" id="588596"/>
    <lineage>
        <taxon>Eukaryota</taxon>
        <taxon>Fungi</taxon>
        <taxon>Fungi incertae sedis</taxon>
        <taxon>Mucoromycota</taxon>
        <taxon>Glomeromycotina</taxon>
        <taxon>Glomeromycetes</taxon>
        <taxon>Glomerales</taxon>
        <taxon>Glomeraceae</taxon>
        <taxon>Rhizophagus</taxon>
    </lineage>
</organism>
<dbReference type="VEuPathDB" id="FungiDB:FUN_005639"/>
<name>A0A2N0R8B3_9GLOM</name>
<dbReference type="VEuPathDB" id="FungiDB:RhiirA1_469288"/>